<organism evidence="2 3">
    <name type="scientific">Colletotrichum abscissum</name>
    <dbReference type="NCBI Taxonomy" id="1671311"/>
    <lineage>
        <taxon>Eukaryota</taxon>
        <taxon>Fungi</taxon>
        <taxon>Dikarya</taxon>
        <taxon>Ascomycota</taxon>
        <taxon>Pezizomycotina</taxon>
        <taxon>Sordariomycetes</taxon>
        <taxon>Hypocreomycetidae</taxon>
        <taxon>Glomerellales</taxon>
        <taxon>Glomerellaceae</taxon>
        <taxon>Colletotrichum</taxon>
        <taxon>Colletotrichum acutatum species complex</taxon>
    </lineage>
</organism>
<dbReference type="EMBL" id="SDAQ01000048">
    <property type="protein sequence ID" value="KAI3548671.1"/>
    <property type="molecule type" value="Genomic_DNA"/>
</dbReference>
<sequence>MGSISIESRELHFYDHASGSFIQQAAAVTATVTEVGNTTLHTQRQIHPIQTPKHIADETASQLYGAGLQTQASVDEAERERNGHLTHRIITGASFPWEKVTVAYVAKQSTKTTASGKRDDGQQAAKEVETKWGKQHERQKQQKQYGTKIRRFNRNDCGRSQQTLELKY</sequence>
<evidence type="ECO:0000256" key="1">
    <source>
        <dbReference type="SAM" id="MobiDB-lite"/>
    </source>
</evidence>
<proteinExistence type="predicted"/>
<evidence type="ECO:0000313" key="2">
    <source>
        <dbReference type="EMBL" id="KAI3548671.1"/>
    </source>
</evidence>
<gene>
    <name evidence="2" type="ORF">CABS02_08201</name>
</gene>
<dbReference type="AlphaFoldDB" id="A0A9P9XD87"/>
<feature type="compositionally biased region" description="Basic and acidic residues" evidence="1">
    <location>
        <begin position="116"/>
        <end position="140"/>
    </location>
</feature>
<accession>A0A9P9XD87</accession>
<reference evidence="2" key="1">
    <citation type="submission" date="2019-01" db="EMBL/GenBank/DDBJ databases">
        <title>Colletotrichum abscissum LGMF1257.</title>
        <authorList>
            <person name="Baroncelli R."/>
        </authorList>
    </citation>
    <scope>NUCLEOTIDE SEQUENCE</scope>
    <source>
        <strain evidence="2">Ca142</strain>
    </source>
</reference>
<feature type="region of interest" description="Disordered" evidence="1">
    <location>
        <begin position="108"/>
        <end position="168"/>
    </location>
</feature>
<evidence type="ECO:0000313" key="3">
    <source>
        <dbReference type="Proteomes" id="UP001056436"/>
    </source>
</evidence>
<comment type="caution">
    <text evidence="2">The sequence shown here is derived from an EMBL/GenBank/DDBJ whole genome shotgun (WGS) entry which is preliminary data.</text>
</comment>
<protein>
    <submittedName>
        <fullName evidence="2">VID27 cytoplasmic protein</fullName>
    </submittedName>
</protein>
<name>A0A9P9XD87_9PEZI</name>
<feature type="compositionally biased region" description="Polar residues" evidence="1">
    <location>
        <begin position="158"/>
        <end position="168"/>
    </location>
</feature>
<dbReference type="Proteomes" id="UP001056436">
    <property type="component" value="Unassembled WGS sequence"/>
</dbReference>
<keyword evidence="3" id="KW-1185">Reference proteome</keyword>